<proteinExistence type="inferred from homology"/>
<dbReference type="GO" id="GO:0061630">
    <property type="term" value="F:ubiquitin protein ligase activity"/>
    <property type="evidence" value="ECO:0007669"/>
    <property type="project" value="UniProtKB-EC"/>
</dbReference>
<dbReference type="PANTHER" id="PTHR23163:SF2">
    <property type="entry name" value="E3 UBIQUITIN-PROTEIN LIGASE BRE1A"/>
    <property type="match status" value="1"/>
</dbReference>
<evidence type="ECO:0000259" key="9">
    <source>
        <dbReference type="Pfam" id="PF26052"/>
    </source>
</evidence>
<dbReference type="Proteomes" id="UP000537234">
    <property type="component" value="Unassembled WGS sequence"/>
</dbReference>
<dbReference type="InterPro" id="IPR013956">
    <property type="entry name" value="E3_ubiquit_lig_Bre1"/>
</dbReference>
<comment type="pathway">
    <text evidence="6">Protein modification; protein ubiquitination.</text>
</comment>
<evidence type="ECO:0000313" key="10">
    <source>
        <dbReference type="EMBL" id="NXJ25053.1"/>
    </source>
</evidence>
<keyword evidence="6 7" id="KW-0175">Coiled coil</keyword>
<feature type="non-terminal residue" evidence="10">
    <location>
        <position position="1"/>
    </location>
</feature>
<comment type="similarity">
    <text evidence="6">Belongs to the BRE1 family.</text>
</comment>
<dbReference type="EMBL" id="VXAD01008129">
    <property type="protein sequence ID" value="NXJ25053.1"/>
    <property type="molecule type" value="Genomic_DNA"/>
</dbReference>
<keyword evidence="6" id="KW-0833">Ubl conjugation pathway</keyword>
<protein>
    <recommendedName>
        <fullName evidence="6">E3 ubiquitin protein ligase</fullName>
        <ecNumber evidence="6">2.3.2.27</ecNumber>
    </recommendedName>
</protein>
<keyword evidence="3 6" id="KW-0863">Zinc-finger</keyword>
<feature type="non-terminal residue" evidence="10">
    <location>
        <position position="566"/>
    </location>
</feature>
<evidence type="ECO:0000256" key="7">
    <source>
        <dbReference type="SAM" id="Coils"/>
    </source>
</evidence>
<dbReference type="GO" id="GO:0005634">
    <property type="term" value="C:nucleus"/>
    <property type="evidence" value="ECO:0007669"/>
    <property type="project" value="UniProtKB-SubCell"/>
</dbReference>
<dbReference type="InterPro" id="IPR058642">
    <property type="entry name" value="BRE1A/B-like_dom"/>
</dbReference>
<name>A0A7K9ZRG8_9CORV</name>
<evidence type="ECO:0000256" key="5">
    <source>
        <dbReference type="ARBA" id="ARBA00023242"/>
    </source>
</evidence>
<dbReference type="GO" id="GO:0016874">
    <property type="term" value="F:ligase activity"/>
    <property type="evidence" value="ECO:0007669"/>
    <property type="project" value="UniProtKB-KW"/>
</dbReference>
<feature type="coiled-coil region" evidence="7">
    <location>
        <begin position="482"/>
        <end position="537"/>
    </location>
</feature>
<evidence type="ECO:0000256" key="8">
    <source>
        <dbReference type="SAM" id="MobiDB-lite"/>
    </source>
</evidence>
<dbReference type="PANTHER" id="PTHR23163">
    <property type="entry name" value="RING FINGER PROTEIN-RELATED"/>
    <property type="match status" value="1"/>
</dbReference>
<feature type="compositionally biased region" description="Polar residues" evidence="8">
    <location>
        <begin position="150"/>
        <end position="162"/>
    </location>
</feature>
<evidence type="ECO:0000256" key="6">
    <source>
        <dbReference type="RuleBase" id="RU365038"/>
    </source>
</evidence>
<organism evidence="10 11">
    <name type="scientific">Dicrurus megarhynchus</name>
    <dbReference type="NCBI Taxonomy" id="450177"/>
    <lineage>
        <taxon>Eukaryota</taxon>
        <taxon>Metazoa</taxon>
        <taxon>Chordata</taxon>
        <taxon>Craniata</taxon>
        <taxon>Vertebrata</taxon>
        <taxon>Euteleostomi</taxon>
        <taxon>Archelosauria</taxon>
        <taxon>Archosauria</taxon>
        <taxon>Dinosauria</taxon>
        <taxon>Saurischia</taxon>
        <taxon>Theropoda</taxon>
        <taxon>Coelurosauria</taxon>
        <taxon>Aves</taxon>
        <taxon>Neognathae</taxon>
        <taxon>Neoaves</taxon>
        <taxon>Telluraves</taxon>
        <taxon>Australaves</taxon>
        <taxon>Passeriformes</taxon>
        <taxon>Corvoidea</taxon>
        <taxon>Dicruridae</taxon>
        <taxon>Dicrurus</taxon>
    </lineage>
</organism>
<evidence type="ECO:0000256" key="4">
    <source>
        <dbReference type="ARBA" id="ARBA00022833"/>
    </source>
</evidence>
<feature type="domain" description="BRE1A/B-like" evidence="9">
    <location>
        <begin position="8"/>
        <end position="153"/>
    </location>
</feature>
<dbReference type="GO" id="GO:0008270">
    <property type="term" value="F:zinc ion binding"/>
    <property type="evidence" value="ECO:0007669"/>
    <property type="project" value="UniProtKB-KW"/>
</dbReference>
<comment type="caution">
    <text evidence="10">The sequence shown here is derived from an EMBL/GenBank/DDBJ whole genome shotgun (WGS) entry which is preliminary data.</text>
</comment>
<comment type="subcellular location">
    <subcellularLocation>
        <location evidence="1 6">Nucleus</location>
    </subcellularLocation>
</comment>
<dbReference type="AlphaFoldDB" id="A0A7K9ZRG8"/>
<dbReference type="UniPathway" id="UPA00143"/>
<dbReference type="GO" id="GO:0033503">
    <property type="term" value="C:HULC complex"/>
    <property type="evidence" value="ECO:0007669"/>
    <property type="project" value="TreeGrafter"/>
</dbReference>
<feature type="region of interest" description="Disordered" evidence="8">
    <location>
        <begin position="142"/>
        <end position="268"/>
    </location>
</feature>
<comment type="catalytic activity">
    <reaction evidence="6">
        <text>S-ubiquitinyl-[E2 ubiquitin-conjugating enzyme]-L-cysteine + [acceptor protein]-L-lysine = [E2 ubiquitin-conjugating enzyme]-L-cysteine + N(6)-ubiquitinyl-[acceptor protein]-L-lysine.</text>
        <dbReference type="EC" id="2.3.2.27"/>
    </reaction>
</comment>
<dbReference type="GO" id="GO:0006325">
    <property type="term" value="P:chromatin organization"/>
    <property type="evidence" value="ECO:0007669"/>
    <property type="project" value="UniProtKB-KW"/>
</dbReference>
<reference evidence="10 11" key="1">
    <citation type="submission" date="2019-09" db="EMBL/GenBank/DDBJ databases">
        <title>Bird 10,000 Genomes (B10K) Project - Family phase.</title>
        <authorList>
            <person name="Zhang G."/>
        </authorList>
    </citation>
    <scope>NUCLEOTIDE SEQUENCE [LARGE SCALE GENOMIC DNA]</scope>
    <source>
        <strain evidence="10">B10K-DU-001-48</strain>
        <tissue evidence="10">Muscle</tissue>
    </source>
</reference>
<dbReference type="GO" id="GO:0016567">
    <property type="term" value="P:protein ubiquitination"/>
    <property type="evidence" value="ECO:0007669"/>
    <property type="project" value="UniProtKB-UniRule"/>
</dbReference>
<evidence type="ECO:0000256" key="3">
    <source>
        <dbReference type="ARBA" id="ARBA00022771"/>
    </source>
</evidence>
<dbReference type="Pfam" id="PF26052">
    <property type="entry name" value="BRE1B"/>
    <property type="match status" value="1"/>
</dbReference>
<keyword evidence="11" id="KW-1185">Reference proteome</keyword>
<keyword evidence="2 6" id="KW-0479">Metal-binding</keyword>
<gene>
    <name evidence="10" type="primary">Rnf20</name>
    <name evidence="10" type="ORF">DICMEG_R14983</name>
</gene>
<keyword evidence="6" id="KW-0156">Chromatin regulator</keyword>
<feature type="compositionally biased region" description="Basic and acidic residues" evidence="8">
    <location>
        <begin position="194"/>
        <end position="268"/>
    </location>
</feature>
<evidence type="ECO:0000313" key="11">
    <source>
        <dbReference type="Proteomes" id="UP000537234"/>
    </source>
</evidence>
<dbReference type="EC" id="2.3.2.27" evidence="6"/>
<evidence type="ECO:0000256" key="1">
    <source>
        <dbReference type="ARBA" id="ARBA00004123"/>
    </source>
</evidence>
<keyword evidence="4 6" id="KW-0862">Zinc</keyword>
<keyword evidence="5 6" id="KW-0539">Nucleus</keyword>
<keyword evidence="6" id="KW-0808">Transferase</keyword>
<evidence type="ECO:0000256" key="2">
    <source>
        <dbReference type="ARBA" id="ARBA00022723"/>
    </source>
</evidence>
<sequence>VELRRAVEEAVKETPEYRCMQSQFSVLYNESLQLKAHLDEARTLLHGTRATHQRQVELIERDEVSLHKKLRTEVIQLEDTLAQVRKEYEMLRIEFEQTLAANEQAGPINREMRHLISSLQNHNHQLKGEVLRYKRKLREAQSDLSKIRSRSGSALLQSQSSTEDTKEEPPEIKQEPDDPSAQVSVPKAASEDVNEMKARRDEEERERERREREREREKEKEKEREREKEKEKEKEREREKQKQKESEKERESKEKEKGKHEDGRKKEAEVIKQLKAELKKAQESQKEMKLLLDMYRSAPKEQRDKVQLMAAEKKAKAELEELRQRVKELEDKEKKESKKMADEDALRKIRAVEEQIEYLQKKLAMAKQEEEALLSEMDVTGQAFEDMQEQNIRLMQQLREKDDANFKLMSERIKSNQIHKLLKEEKEELADQVLTLKTQVDAQLQVVRKLEEKEHLLQSSIGTGEKELGLRTQALEMNKRKAMDAAQLADDLKAQLELAQKKLHDFQEEIVENRVTREKEMFNFKRAEEDISRLRRKLETTKKPDMVPNCDEILMEEIKDYKVSVS</sequence>
<feature type="compositionally biased region" description="Basic and acidic residues" evidence="8">
    <location>
        <begin position="163"/>
        <end position="176"/>
    </location>
</feature>
<accession>A0A7K9ZRG8</accession>
<keyword evidence="10" id="KW-0436">Ligase</keyword>